<keyword evidence="4" id="KW-0547">Nucleotide-binding</keyword>
<dbReference type="NCBIfam" id="TIGR00147">
    <property type="entry name" value="YegS/Rv2252/BmrU family lipid kinase"/>
    <property type="match status" value="1"/>
</dbReference>
<dbReference type="GO" id="GO:0016301">
    <property type="term" value="F:kinase activity"/>
    <property type="evidence" value="ECO:0007669"/>
    <property type="project" value="UniProtKB-KW"/>
</dbReference>
<evidence type="ECO:0000313" key="10">
    <source>
        <dbReference type="EMBL" id="HIW84054.1"/>
    </source>
</evidence>
<dbReference type="InterPro" id="IPR005218">
    <property type="entry name" value="Diacylglycerol/lipid_kinase"/>
</dbReference>
<dbReference type="PANTHER" id="PTHR12358:SF54">
    <property type="entry name" value="SPHINGOSINE KINASE RELATED PROTEIN"/>
    <property type="match status" value="1"/>
</dbReference>
<keyword evidence="7" id="KW-0594">Phospholipid biosynthesis</keyword>
<accession>A0A9D1RAN8</accession>
<dbReference type="InterPro" id="IPR001206">
    <property type="entry name" value="Diacylglycerol_kinase_cat_dom"/>
</dbReference>
<comment type="cofactor">
    <cofactor evidence="1">
        <name>Mg(2+)</name>
        <dbReference type="ChEBI" id="CHEBI:18420"/>
    </cofactor>
</comment>
<dbReference type="Proteomes" id="UP000824263">
    <property type="component" value="Unassembled WGS sequence"/>
</dbReference>
<protein>
    <submittedName>
        <fullName evidence="10">YegS/Rv2252/BmrU family lipid kinase</fullName>
    </submittedName>
</protein>
<reference evidence="10" key="1">
    <citation type="journal article" date="2021" name="PeerJ">
        <title>Extensive microbial diversity within the chicken gut microbiome revealed by metagenomics and culture.</title>
        <authorList>
            <person name="Gilroy R."/>
            <person name="Ravi A."/>
            <person name="Getino M."/>
            <person name="Pursley I."/>
            <person name="Horton D.L."/>
            <person name="Alikhan N.F."/>
            <person name="Baker D."/>
            <person name="Gharbi K."/>
            <person name="Hall N."/>
            <person name="Watson M."/>
            <person name="Adriaenssens E.M."/>
            <person name="Foster-Nyarko E."/>
            <person name="Jarju S."/>
            <person name="Secka A."/>
            <person name="Antonio M."/>
            <person name="Oren A."/>
            <person name="Chaudhuri R.R."/>
            <person name="La Ragione R."/>
            <person name="Hildebrand F."/>
            <person name="Pallen M.J."/>
        </authorList>
    </citation>
    <scope>NUCLEOTIDE SEQUENCE</scope>
    <source>
        <strain evidence="10">ChiSxjej1B13-11762</strain>
    </source>
</reference>
<dbReference type="Pfam" id="PF19279">
    <property type="entry name" value="YegS_C"/>
    <property type="match status" value="1"/>
</dbReference>
<proteinExistence type="inferred from homology"/>
<evidence type="ECO:0000256" key="1">
    <source>
        <dbReference type="ARBA" id="ARBA00001946"/>
    </source>
</evidence>
<evidence type="ECO:0000256" key="8">
    <source>
        <dbReference type="ARBA" id="ARBA00023264"/>
    </source>
</evidence>
<organism evidence="10 11">
    <name type="scientific">Candidatus Dorea gallistercoris</name>
    <dbReference type="NCBI Taxonomy" id="2838542"/>
    <lineage>
        <taxon>Bacteria</taxon>
        <taxon>Bacillati</taxon>
        <taxon>Bacillota</taxon>
        <taxon>Clostridia</taxon>
        <taxon>Lachnospirales</taxon>
        <taxon>Lachnospiraceae</taxon>
        <taxon>Dorea</taxon>
    </lineage>
</organism>
<evidence type="ECO:0000259" key="9">
    <source>
        <dbReference type="PROSITE" id="PS50146"/>
    </source>
</evidence>
<keyword evidence="5 10" id="KW-0418">Kinase</keyword>
<feature type="domain" description="DAGKc" evidence="9">
    <location>
        <begin position="1"/>
        <end position="130"/>
    </location>
</feature>
<dbReference type="GO" id="GO:0005524">
    <property type="term" value="F:ATP binding"/>
    <property type="evidence" value="ECO:0007669"/>
    <property type="project" value="UniProtKB-KW"/>
</dbReference>
<dbReference type="InterPro" id="IPR050187">
    <property type="entry name" value="Lipid_Phosphate_FormReg"/>
</dbReference>
<sequence length="305" mass="33920">MYYFIVNPNARSGKGLRAWKLLERELDRKQVPYQVFFTKYQNHASSIARELTLKSSCRSLIVLGGDGTLNEAVNGIADLSRITLGYIPIGSSNDFARSLGLERDPLKALPRLLTPSQYIRVNIGVLCYQEKKRRFAVSAGMGFDAGVCHQVAVSPLKLLLNRLKLGKLSYAAVAVGLLLSLTPGRMTIILDGKQKLEFQKAYFAAAMNHPYEGGGFRFCPKADPSDDILDVVVIADLPKLKTLLLLPATFKGCHVHFKGAYVYRCRQIDILSEKPLPVHTDGEPIVYQKHMAASLESRKLRLIKT</sequence>
<dbReference type="InterPro" id="IPR016064">
    <property type="entry name" value="NAD/diacylglycerol_kinase_sf"/>
</dbReference>
<name>A0A9D1RAN8_9FIRM</name>
<dbReference type="InterPro" id="IPR017438">
    <property type="entry name" value="ATP-NAD_kinase_N"/>
</dbReference>
<keyword evidence="8" id="KW-1208">Phospholipid metabolism</keyword>
<keyword evidence="3" id="KW-0808">Transferase</keyword>
<dbReference type="AlphaFoldDB" id="A0A9D1RAN8"/>
<dbReference type="GO" id="GO:0008654">
    <property type="term" value="P:phospholipid biosynthetic process"/>
    <property type="evidence" value="ECO:0007669"/>
    <property type="project" value="UniProtKB-KW"/>
</dbReference>
<keyword evidence="7" id="KW-0444">Lipid biosynthesis</keyword>
<evidence type="ECO:0000256" key="6">
    <source>
        <dbReference type="ARBA" id="ARBA00022840"/>
    </source>
</evidence>
<evidence type="ECO:0000313" key="11">
    <source>
        <dbReference type="Proteomes" id="UP000824263"/>
    </source>
</evidence>
<dbReference type="Gene3D" id="3.40.50.10330">
    <property type="entry name" value="Probable inorganic polyphosphate/atp-NAD kinase, domain 1"/>
    <property type="match status" value="1"/>
</dbReference>
<dbReference type="PROSITE" id="PS50146">
    <property type="entry name" value="DAGK"/>
    <property type="match status" value="1"/>
</dbReference>
<keyword evidence="7" id="KW-0443">Lipid metabolism</keyword>
<comment type="caution">
    <text evidence="10">The sequence shown here is derived from an EMBL/GenBank/DDBJ whole genome shotgun (WGS) entry which is preliminary data.</text>
</comment>
<dbReference type="EMBL" id="DXGF01000131">
    <property type="protein sequence ID" value="HIW84054.1"/>
    <property type="molecule type" value="Genomic_DNA"/>
</dbReference>
<dbReference type="SUPFAM" id="SSF111331">
    <property type="entry name" value="NAD kinase/diacylglycerol kinase-like"/>
    <property type="match status" value="1"/>
</dbReference>
<dbReference type="SMART" id="SM00046">
    <property type="entry name" value="DAGKc"/>
    <property type="match status" value="1"/>
</dbReference>
<keyword evidence="6" id="KW-0067">ATP-binding</keyword>
<evidence type="ECO:0000256" key="4">
    <source>
        <dbReference type="ARBA" id="ARBA00022741"/>
    </source>
</evidence>
<reference evidence="10" key="2">
    <citation type="submission" date="2021-04" db="EMBL/GenBank/DDBJ databases">
        <authorList>
            <person name="Gilroy R."/>
        </authorList>
    </citation>
    <scope>NUCLEOTIDE SEQUENCE</scope>
    <source>
        <strain evidence="10">ChiSxjej1B13-11762</strain>
    </source>
</reference>
<evidence type="ECO:0000256" key="2">
    <source>
        <dbReference type="ARBA" id="ARBA00005983"/>
    </source>
</evidence>
<evidence type="ECO:0000256" key="3">
    <source>
        <dbReference type="ARBA" id="ARBA00022679"/>
    </source>
</evidence>
<dbReference type="InterPro" id="IPR045540">
    <property type="entry name" value="YegS/DAGK_C"/>
</dbReference>
<evidence type="ECO:0000256" key="5">
    <source>
        <dbReference type="ARBA" id="ARBA00022777"/>
    </source>
</evidence>
<evidence type="ECO:0000256" key="7">
    <source>
        <dbReference type="ARBA" id="ARBA00023209"/>
    </source>
</evidence>
<gene>
    <name evidence="10" type="ORF">H9873_07020</name>
</gene>
<comment type="similarity">
    <text evidence="2">Belongs to the diacylglycerol/lipid kinase family.</text>
</comment>
<dbReference type="PANTHER" id="PTHR12358">
    <property type="entry name" value="SPHINGOSINE KINASE"/>
    <property type="match status" value="1"/>
</dbReference>
<dbReference type="Gene3D" id="2.60.200.40">
    <property type="match status" value="1"/>
</dbReference>
<dbReference type="Pfam" id="PF00781">
    <property type="entry name" value="DAGK_cat"/>
    <property type="match status" value="1"/>
</dbReference>